<feature type="domain" description="HTH iclR-type" evidence="4">
    <location>
        <begin position="20"/>
        <end position="79"/>
    </location>
</feature>
<organism evidence="6 7">
    <name type="scientific">Natrinema salifodinae</name>
    <dbReference type="NCBI Taxonomy" id="1202768"/>
    <lineage>
        <taxon>Archaea</taxon>
        <taxon>Methanobacteriati</taxon>
        <taxon>Methanobacteriota</taxon>
        <taxon>Stenosarchaea group</taxon>
        <taxon>Halobacteria</taxon>
        <taxon>Halobacteriales</taxon>
        <taxon>Natrialbaceae</taxon>
        <taxon>Natrinema</taxon>
    </lineage>
</organism>
<keyword evidence="7" id="KW-1185">Reference proteome</keyword>
<dbReference type="Pfam" id="PF01614">
    <property type="entry name" value="IclR_C"/>
    <property type="match status" value="1"/>
</dbReference>
<dbReference type="InterPro" id="IPR014757">
    <property type="entry name" value="Tscrpt_reg_IclR_C"/>
</dbReference>
<dbReference type="SUPFAM" id="SSF46785">
    <property type="entry name" value="Winged helix' DNA-binding domain"/>
    <property type="match status" value="1"/>
</dbReference>
<dbReference type="InterPro" id="IPR005471">
    <property type="entry name" value="Tscrpt_reg_IclR_N"/>
</dbReference>
<dbReference type="PANTHER" id="PTHR30136:SF35">
    <property type="entry name" value="HTH-TYPE TRANSCRIPTIONAL REGULATOR RV1719"/>
    <property type="match status" value="1"/>
</dbReference>
<dbReference type="SMART" id="SM00346">
    <property type="entry name" value="HTH_ICLR"/>
    <property type="match status" value="1"/>
</dbReference>
<dbReference type="OrthoDB" id="14763at2157"/>
<keyword evidence="1" id="KW-0805">Transcription regulation</keyword>
<dbReference type="GO" id="GO:0003677">
    <property type="term" value="F:DNA binding"/>
    <property type="evidence" value="ECO:0007669"/>
    <property type="project" value="UniProtKB-KW"/>
</dbReference>
<proteinExistence type="predicted"/>
<evidence type="ECO:0000313" key="6">
    <source>
        <dbReference type="EMBL" id="SEW31185.1"/>
    </source>
</evidence>
<gene>
    <name evidence="6" type="ORF">SAMN05216285_3964</name>
</gene>
<dbReference type="Gene3D" id="1.10.10.10">
    <property type="entry name" value="Winged helix-like DNA-binding domain superfamily/Winged helix DNA-binding domain"/>
    <property type="match status" value="1"/>
</dbReference>
<keyword evidence="3" id="KW-0804">Transcription</keyword>
<accession>A0A1I0QU90</accession>
<evidence type="ECO:0000313" key="7">
    <source>
        <dbReference type="Proteomes" id="UP000183275"/>
    </source>
</evidence>
<dbReference type="InterPro" id="IPR029016">
    <property type="entry name" value="GAF-like_dom_sf"/>
</dbReference>
<reference evidence="7" key="1">
    <citation type="submission" date="2016-10" db="EMBL/GenBank/DDBJ databases">
        <authorList>
            <person name="Varghese N."/>
        </authorList>
    </citation>
    <scope>NUCLEOTIDE SEQUENCE [LARGE SCALE GENOMIC DNA]</scope>
    <source>
        <strain evidence="7">CGMCC 1.12284</strain>
    </source>
</reference>
<evidence type="ECO:0000259" key="4">
    <source>
        <dbReference type="PROSITE" id="PS51077"/>
    </source>
</evidence>
<dbReference type="GO" id="GO:0003700">
    <property type="term" value="F:DNA-binding transcription factor activity"/>
    <property type="evidence" value="ECO:0007669"/>
    <property type="project" value="TreeGrafter"/>
</dbReference>
<dbReference type="Gene3D" id="3.30.450.40">
    <property type="match status" value="1"/>
</dbReference>
<sequence length="264" mass="28481">MANAPNERAGRGNERSGRRIQSVEIAFTVLDAVRKNEQSSVTELAEELGHSKSTIHSHLQTLESQGVIVRHGDGYRLSLQVLDMANDVRDQVGNYEVIVDEVDKLAAETGEIAQFGLEERGHVAYLYKAMGNQAVETVSRPGGSQPMYSTSLGKAILAFLSPDRREAIIGDMSFTPKTPTTITDAEALSEELAAIADRGYAIDDEENIEGLRCVAAPVKSANTVLGAVSVTGPVSRITDDYLHGELADSVHRAANVIELNTKFS</sequence>
<dbReference type="RefSeq" id="WP_049989946.1">
    <property type="nucleotide sequence ID" value="NZ_FOIS01000005.1"/>
</dbReference>
<evidence type="ECO:0000256" key="2">
    <source>
        <dbReference type="ARBA" id="ARBA00023125"/>
    </source>
</evidence>
<dbReference type="PROSITE" id="PS51078">
    <property type="entry name" value="ICLR_ED"/>
    <property type="match status" value="1"/>
</dbReference>
<evidence type="ECO:0000259" key="5">
    <source>
        <dbReference type="PROSITE" id="PS51078"/>
    </source>
</evidence>
<dbReference type="PANTHER" id="PTHR30136">
    <property type="entry name" value="HELIX-TURN-HELIX TRANSCRIPTIONAL REGULATOR, ICLR FAMILY"/>
    <property type="match status" value="1"/>
</dbReference>
<name>A0A1I0QU90_9EURY</name>
<dbReference type="CDD" id="cd00090">
    <property type="entry name" value="HTH_ARSR"/>
    <property type="match status" value="1"/>
</dbReference>
<dbReference type="SUPFAM" id="SSF55781">
    <property type="entry name" value="GAF domain-like"/>
    <property type="match status" value="1"/>
</dbReference>
<protein>
    <submittedName>
        <fullName evidence="6">Transcriptional regulator, IclR family</fullName>
    </submittedName>
</protein>
<dbReference type="EMBL" id="FOIS01000005">
    <property type="protein sequence ID" value="SEW31185.1"/>
    <property type="molecule type" value="Genomic_DNA"/>
</dbReference>
<evidence type="ECO:0000256" key="3">
    <source>
        <dbReference type="ARBA" id="ARBA00023163"/>
    </source>
</evidence>
<dbReference type="Pfam" id="PF09339">
    <property type="entry name" value="HTH_IclR"/>
    <property type="match status" value="1"/>
</dbReference>
<evidence type="ECO:0000256" key="1">
    <source>
        <dbReference type="ARBA" id="ARBA00023015"/>
    </source>
</evidence>
<dbReference type="PROSITE" id="PS51077">
    <property type="entry name" value="HTH_ICLR"/>
    <property type="match status" value="1"/>
</dbReference>
<feature type="domain" description="IclR-ED" evidence="5">
    <location>
        <begin position="80"/>
        <end position="263"/>
    </location>
</feature>
<keyword evidence="2" id="KW-0238">DNA-binding</keyword>
<dbReference type="InterPro" id="IPR036390">
    <property type="entry name" value="WH_DNA-bd_sf"/>
</dbReference>
<dbReference type="InterPro" id="IPR036388">
    <property type="entry name" value="WH-like_DNA-bd_sf"/>
</dbReference>
<dbReference type="GO" id="GO:0045892">
    <property type="term" value="P:negative regulation of DNA-templated transcription"/>
    <property type="evidence" value="ECO:0007669"/>
    <property type="project" value="TreeGrafter"/>
</dbReference>
<dbReference type="InterPro" id="IPR011991">
    <property type="entry name" value="ArsR-like_HTH"/>
</dbReference>
<dbReference type="InterPro" id="IPR050707">
    <property type="entry name" value="HTH_MetabolicPath_Reg"/>
</dbReference>
<dbReference type="eggNOG" id="arCOG02798">
    <property type="taxonomic scope" value="Archaea"/>
</dbReference>
<dbReference type="Proteomes" id="UP000183275">
    <property type="component" value="Unassembled WGS sequence"/>
</dbReference>
<dbReference type="AlphaFoldDB" id="A0A1I0QU90"/>